<evidence type="ECO:0000313" key="2">
    <source>
        <dbReference type="Proteomes" id="UP000826212"/>
    </source>
</evidence>
<sequence>MTLYIKTKNIPQYWIWAVVLVYSLLMSEYFNTINREISSINGVSTNYSLYQYITTFNVFITVLSAFVVWLISSFLFHVFSILLGGAAEFKDFVKYSGLVYVIPAVGFTVCLYLIESVEFTKENFEVLFKSNTILISIRWIINISSSLCFILLIPIIKYLYKLNWIKAIGALAIPIGSIYLLGQFFSNYVL</sequence>
<dbReference type="Proteomes" id="UP000826212">
    <property type="component" value="Chromosome"/>
</dbReference>
<proteinExistence type="predicted"/>
<organism evidence="1 2">
    <name type="scientific">Halosquirtibacter laminarini</name>
    <dbReference type="NCBI Taxonomy" id="3374600"/>
    <lineage>
        <taxon>Bacteria</taxon>
        <taxon>Pseudomonadati</taxon>
        <taxon>Bacteroidota</taxon>
        <taxon>Bacteroidia</taxon>
        <taxon>Marinilabiliales</taxon>
        <taxon>Prolixibacteraceae</taxon>
        <taxon>Halosquirtibacter</taxon>
    </lineage>
</organism>
<keyword evidence="2" id="KW-1185">Reference proteome</keyword>
<dbReference type="EMBL" id="CP081303">
    <property type="protein sequence ID" value="QZE15058.1"/>
    <property type="molecule type" value="Genomic_DNA"/>
</dbReference>
<gene>
    <name evidence="1" type="ORF">K4L44_04310</name>
</gene>
<name>A0AC61NHC1_9BACT</name>
<evidence type="ECO:0000313" key="1">
    <source>
        <dbReference type="EMBL" id="QZE15058.1"/>
    </source>
</evidence>
<reference evidence="1" key="1">
    <citation type="submission" date="2021-08" db="EMBL/GenBank/DDBJ databases">
        <title>Novel anaerobic bacterium isolated from sea squirt in East Sea, Republic of Korea.</title>
        <authorList>
            <person name="Nguyen T.H."/>
            <person name="Li Z."/>
            <person name="Lee Y.-J."/>
            <person name="Ko J."/>
            <person name="Kim S.-G."/>
        </authorList>
    </citation>
    <scope>NUCLEOTIDE SEQUENCE</scope>
    <source>
        <strain evidence="1">KCTC 25031</strain>
    </source>
</reference>
<protein>
    <submittedName>
        <fullName evidence="1">Uncharacterized protein</fullName>
    </submittedName>
</protein>
<accession>A0AC61NHC1</accession>